<dbReference type="Pfam" id="PF03062">
    <property type="entry name" value="MBOAT"/>
    <property type="match status" value="1"/>
</dbReference>
<dbReference type="PANTHER" id="PTHR13285">
    <property type="entry name" value="ACYLTRANSFERASE"/>
    <property type="match status" value="1"/>
</dbReference>
<evidence type="ECO:0000256" key="1">
    <source>
        <dbReference type="ARBA" id="ARBA00004141"/>
    </source>
</evidence>
<dbReference type="GO" id="GO:0016020">
    <property type="term" value="C:membrane"/>
    <property type="evidence" value="ECO:0007669"/>
    <property type="project" value="UniProtKB-SubCell"/>
</dbReference>
<feature type="transmembrane region" description="Helical" evidence="6">
    <location>
        <begin position="489"/>
        <end position="508"/>
    </location>
</feature>
<dbReference type="GO" id="GO:0005783">
    <property type="term" value="C:endoplasmic reticulum"/>
    <property type="evidence" value="ECO:0007669"/>
    <property type="project" value="TreeGrafter"/>
</dbReference>
<dbReference type="InterPro" id="IPR004299">
    <property type="entry name" value="MBOAT_fam"/>
</dbReference>
<keyword evidence="7" id="KW-0808">Transferase</keyword>
<keyword evidence="7" id="KW-0012">Acyltransferase</keyword>
<feature type="transmembrane region" description="Helical" evidence="6">
    <location>
        <begin position="394"/>
        <end position="410"/>
    </location>
</feature>
<evidence type="ECO:0000256" key="3">
    <source>
        <dbReference type="ARBA" id="ARBA00022989"/>
    </source>
</evidence>
<feature type="transmembrane region" description="Helical" evidence="6">
    <location>
        <begin position="147"/>
        <end position="168"/>
    </location>
</feature>
<sequence>MAVEQHAKDSGHEELSPKQRCATCILHWIAWIAMCTYAMWHFATSEVNTSLPRTLRHVAGHWLTESPYYGVERYWDLSDREWREARQYLVSTWPWLLLHSIIGRVLAHVAPSVVLGYHAAYSLLFASLTLGWHSAAFFVFEHAVFFTLTWIGVPALCYVVAIIMVAHYDVFKHDFFQIVLETRGDHAYYVTAVSFYWTVLRCCSFCLDTIRRTTDGGGPARGKSDHLSDYFKTLAYAVYLPTLYLGPVQNYSDFAPSMEKPKPSLTVRELGTLAAGLLRSGVHFLLMDLLCHYFYCAALIKAPYLVSELDVTSLVGLGAILNVMFYMKYRIQYGVSGVCARIEGHTLPAPPKCVARGHLCSHFWRYFDHGLHLWIKKYVYGPIAGPERKTQRRVLGIAAAFTCVWVWHSMTTAVTFWAMLSFTGIALEVAMSRIKRLDRVKSFEAKHMSPERTRVVKAILGSPHYLLTITACMFYLVDMKITTVFFKRVILGFPVPLVPVLVSLYFGAYASQDVMQREAEAAAAKVKEQQVVSDSRSGPSVADVASDYAEANALKLHFTEVP</sequence>
<name>A0A224YSS5_9ACAR</name>
<evidence type="ECO:0000256" key="2">
    <source>
        <dbReference type="ARBA" id="ARBA00022692"/>
    </source>
</evidence>
<evidence type="ECO:0000256" key="4">
    <source>
        <dbReference type="ARBA" id="ARBA00023136"/>
    </source>
</evidence>
<dbReference type="GO" id="GO:0016409">
    <property type="term" value="F:palmitoyltransferase activity"/>
    <property type="evidence" value="ECO:0007669"/>
    <property type="project" value="TreeGrafter"/>
</dbReference>
<keyword evidence="4 6" id="KW-0472">Membrane</keyword>
<feature type="transmembrane region" description="Helical" evidence="6">
    <location>
        <begin position="188"/>
        <end position="207"/>
    </location>
</feature>
<evidence type="ECO:0000256" key="6">
    <source>
        <dbReference type="SAM" id="Phobius"/>
    </source>
</evidence>
<dbReference type="InterPro" id="IPR051085">
    <property type="entry name" value="MB_O-acyltransferase"/>
</dbReference>
<protein>
    <submittedName>
        <fullName evidence="7">Acyltransferase required for palmitoylation of hedgehog hh family of secreted signaling</fullName>
    </submittedName>
</protein>
<evidence type="ECO:0000313" key="7">
    <source>
        <dbReference type="EMBL" id="MAA16892.1"/>
    </source>
</evidence>
<accession>A0A224YSS5</accession>
<comment type="similarity">
    <text evidence="5">Belongs to the membrane-bound acyltransferase family. HHAT subfamily.</text>
</comment>
<reference evidence="7" key="1">
    <citation type="journal article" date="2017" name="Parasit. Vectors">
        <title>Sialotranscriptomics of Rhipicephalus zambeziensis reveals intricate expression profiles of secretory proteins and suggests tight temporal transcriptional regulation during blood-feeding.</title>
        <authorList>
            <person name="de Castro M.H."/>
            <person name="de Klerk D."/>
            <person name="Pienaar R."/>
            <person name="Rees D.J.G."/>
            <person name="Mans B.J."/>
        </authorList>
    </citation>
    <scope>NUCLEOTIDE SEQUENCE</scope>
    <source>
        <tissue evidence="7">Salivary glands</tissue>
    </source>
</reference>
<keyword evidence="2 6" id="KW-0812">Transmembrane</keyword>
<proteinExistence type="inferred from homology"/>
<dbReference type="AlphaFoldDB" id="A0A224YSS5"/>
<feature type="transmembrane region" description="Helical" evidence="6">
    <location>
        <begin position="455"/>
        <end position="477"/>
    </location>
</feature>
<organism evidence="7">
    <name type="scientific">Rhipicephalus zambeziensis</name>
    <dbReference type="NCBI Taxonomy" id="60191"/>
    <lineage>
        <taxon>Eukaryota</taxon>
        <taxon>Metazoa</taxon>
        <taxon>Ecdysozoa</taxon>
        <taxon>Arthropoda</taxon>
        <taxon>Chelicerata</taxon>
        <taxon>Arachnida</taxon>
        <taxon>Acari</taxon>
        <taxon>Parasitiformes</taxon>
        <taxon>Ixodida</taxon>
        <taxon>Ixodoidea</taxon>
        <taxon>Ixodidae</taxon>
        <taxon>Rhipicephalinae</taxon>
        <taxon>Rhipicephalus</taxon>
        <taxon>Rhipicephalus</taxon>
    </lineage>
</organism>
<feature type="transmembrane region" description="Helical" evidence="6">
    <location>
        <begin position="416"/>
        <end position="434"/>
    </location>
</feature>
<dbReference type="EMBL" id="GFPF01005746">
    <property type="protein sequence ID" value="MAA16892.1"/>
    <property type="molecule type" value="Transcribed_RNA"/>
</dbReference>
<feature type="transmembrane region" description="Helical" evidence="6">
    <location>
        <begin position="25"/>
        <end position="43"/>
    </location>
</feature>
<comment type="subcellular location">
    <subcellularLocation>
        <location evidence="1">Membrane</location>
        <topology evidence="1">Multi-pass membrane protein</topology>
    </subcellularLocation>
</comment>
<keyword evidence="3 6" id="KW-1133">Transmembrane helix</keyword>
<evidence type="ECO:0000256" key="5">
    <source>
        <dbReference type="ARBA" id="ARBA00038268"/>
    </source>
</evidence>
<dbReference type="PANTHER" id="PTHR13285:SF18">
    <property type="entry name" value="PROTEIN-CYSTEINE N-PALMITOYLTRANSFERASE RASP"/>
    <property type="match status" value="1"/>
</dbReference>
<feature type="transmembrane region" description="Helical" evidence="6">
    <location>
        <begin position="119"/>
        <end position="140"/>
    </location>
</feature>